<evidence type="ECO:0000259" key="2">
    <source>
        <dbReference type="Pfam" id="PF13372"/>
    </source>
</evidence>
<dbReference type="EMBL" id="FXAM01000001">
    <property type="protein sequence ID" value="SMF97031.1"/>
    <property type="molecule type" value="Genomic_DNA"/>
</dbReference>
<name>A0A1Y6D353_9GAMM</name>
<dbReference type="Proteomes" id="UP000192923">
    <property type="component" value="Unassembled WGS sequence"/>
</dbReference>
<evidence type="ECO:0000256" key="1">
    <source>
        <dbReference type="SAM" id="SignalP"/>
    </source>
</evidence>
<dbReference type="InterPro" id="IPR053728">
    <property type="entry name" value="Alginate_Permeability_Chnl"/>
</dbReference>
<dbReference type="Pfam" id="PF13372">
    <property type="entry name" value="Alginate_exp"/>
    <property type="match status" value="1"/>
</dbReference>
<dbReference type="InterPro" id="IPR025388">
    <property type="entry name" value="Alginate_export_dom"/>
</dbReference>
<evidence type="ECO:0000313" key="4">
    <source>
        <dbReference type="Proteomes" id="UP000192923"/>
    </source>
</evidence>
<reference evidence="3 4" key="1">
    <citation type="submission" date="2016-12" db="EMBL/GenBank/DDBJ databases">
        <authorList>
            <person name="Song W.-J."/>
            <person name="Kurnit D.M."/>
        </authorList>
    </citation>
    <scope>NUCLEOTIDE SEQUENCE [LARGE SCALE GENOMIC DNA]</scope>
    <source>
        <strain evidence="3 4">175</strain>
    </source>
</reference>
<dbReference type="STRING" id="1760988.SAMN02949497_4447"/>
<dbReference type="Gene3D" id="2.40.160.100">
    <property type="match status" value="1"/>
</dbReference>
<dbReference type="RefSeq" id="WP_085215860.1">
    <property type="nucleotide sequence ID" value="NZ_FXAM01000001.1"/>
</dbReference>
<keyword evidence="1" id="KW-0732">Signal</keyword>
<proteinExistence type="predicted"/>
<accession>A0A1Y6D353</accession>
<sequence length="516" mass="56145">MIRPSHLPSHPPTLAIVPKPWAWSGLAACLWAAAAQAADEAPLGQISPNFRVLGELRGRFEAFDFFQPAINPAQGVVANQNDYAFGALRARLGVAMTTPWVDGLAQGEYTGLYDLPTHAFGGPGVGPLGLGGAYYADSGKNVSSGDVHIKQAYLNFKLQPMMGLANTYFKGGRFEFSDGLEYKTGDAKFDGLKTTRISQRLIGPFDFAHATRNLDGFALNYDAPDFNVTLTATHPTQGGFNIRAEDQISHIDLAYGAITSKKGALLPDTEARLFYLYYGDNRGVQPTDNRPLADRPKLSQDALAISTVGTHALTVQKIGPGSLDGVFWGAYQFGDWGNLKQDAWAVTPEIGYQFTDVMFKPWLRAGYFRSSGDSNAQDGTHGTFFQVLPTVRLYAKFPFFNLMNIQDVFAQFSVLPTDSTKLGVDFHHLSLGDSHDLFYGGSGATSRSGSFGYFGRASGGHSSIGQLVDVTFTHNVSKYFSWSAYYAHVFGSDVARSDYALQNDANYGFLEVTASF</sequence>
<organism evidence="3 4">
    <name type="scientific">Methylomagnum ishizawai</name>
    <dbReference type="NCBI Taxonomy" id="1760988"/>
    <lineage>
        <taxon>Bacteria</taxon>
        <taxon>Pseudomonadati</taxon>
        <taxon>Pseudomonadota</taxon>
        <taxon>Gammaproteobacteria</taxon>
        <taxon>Methylococcales</taxon>
        <taxon>Methylococcaceae</taxon>
        <taxon>Methylomagnum</taxon>
    </lineage>
</organism>
<protein>
    <submittedName>
        <fullName evidence="3">Alginate export</fullName>
    </submittedName>
</protein>
<dbReference type="OrthoDB" id="9806824at2"/>
<evidence type="ECO:0000313" key="3">
    <source>
        <dbReference type="EMBL" id="SMF97031.1"/>
    </source>
</evidence>
<feature type="domain" description="Alginate export" evidence="2">
    <location>
        <begin position="196"/>
        <end position="492"/>
    </location>
</feature>
<keyword evidence="4" id="KW-1185">Reference proteome</keyword>
<gene>
    <name evidence="3" type="ORF">SAMN02949497_4447</name>
</gene>
<dbReference type="AlphaFoldDB" id="A0A1Y6D353"/>
<feature type="chain" id="PRO_5012079821" evidence="1">
    <location>
        <begin position="38"/>
        <end position="516"/>
    </location>
</feature>
<feature type="signal peptide" evidence="1">
    <location>
        <begin position="1"/>
        <end position="37"/>
    </location>
</feature>